<dbReference type="NCBIfam" id="TIGR01164">
    <property type="entry name" value="rplP_bact"/>
    <property type="match status" value="1"/>
</dbReference>
<dbReference type="PRINTS" id="PR00060">
    <property type="entry name" value="RIBOSOMALL16"/>
</dbReference>
<dbReference type="AlphaFoldDB" id="A0A075DWK9"/>
<dbReference type="PANTHER" id="PTHR12220:SF13">
    <property type="entry name" value="LARGE RIBOSOMAL SUBUNIT PROTEIN UL16M"/>
    <property type="match status" value="1"/>
</dbReference>
<dbReference type="EMBL" id="KJ201908">
    <property type="protein sequence ID" value="AHY04431.1"/>
    <property type="molecule type" value="Genomic_DNA"/>
</dbReference>
<dbReference type="GO" id="GO:0019843">
    <property type="term" value="F:rRNA binding"/>
    <property type="evidence" value="ECO:0007669"/>
    <property type="project" value="InterPro"/>
</dbReference>
<accession>A0A075DWK9</accession>
<dbReference type="InterPro" id="IPR047873">
    <property type="entry name" value="Ribosomal_uL16"/>
</dbReference>
<evidence type="ECO:0000256" key="3">
    <source>
        <dbReference type="ARBA" id="ARBA00023274"/>
    </source>
</evidence>
<sequence>MMFLFPKKSKFTKSFSAKKLTAKTVAKVKSNKYGNISLIAYETGKITNFQIESIRRFLRRFLKKKAQIFFRIFPNTPITKKPNDIRLGRGKGNLKYWACLVKKGTTLVEIRSFDDVLTKKSLLASQIKLSTKTFTFNRQLRWIL</sequence>
<protein>
    <submittedName>
        <fullName evidence="5">50S ribosomal protein L16</fullName>
    </submittedName>
</protein>
<dbReference type="CDD" id="cd01433">
    <property type="entry name" value="Ribosomal_L16_L10e"/>
    <property type="match status" value="1"/>
</dbReference>
<reference evidence="5" key="1">
    <citation type="journal article" date="2014" name="BMC Genomics">
        <title>The mitochondrial and chloroplast genomes of the haptophyte Chrysochromulina tobin contain unique repeat structures and gene profiles.</title>
        <authorList>
            <person name="Hovde B.T."/>
            <person name="Starkenburg S.R."/>
            <person name="Hunsperger H.M."/>
            <person name="Mercer L.D."/>
            <person name="Deodato C.R."/>
            <person name="Jha R.K."/>
            <person name="Chertkov O."/>
            <person name="Monnat R.J.Jr."/>
            <person name="Cattolico R.A."/>
        </authorList>
    </citation>
    <scope>NUCLEOTIDE SEQUENCE</scope>
    <source>
        <strain evidence="5">CCMP291</strain>
    </source>
</reference>
<dbReference type="PANTHER" id="PTHR12220">
    <property type="entry name" value="50S/60S RIBOSOMAL PROTEIN L16"/>
    <property type="match status" value="1"/>
</dbReference>
<organism evidence="5">
    <name type="scientific">Chrysochromulina tobinii</name>
    <dbReference type="NCBI Taxonomy" id="1460289"/>
    <lineage>
        <taxon>Eukaryota</taxon>
        <taxon>Haptista</taxon>
        <taxon>Haptophyta</taxon>
        <taxon>Prymnesiophyceae</taxon>
        <taxon>Prymnesiales</taxon>
        <taxon>Chrysochromulinaceae</taxon>
        <taxon>Chrysochromulina</taxon>
    </lineage>
</organism>
<dbReference type="GO" id="GO:0032543">
    <property type="term" value="P:mitochondrial translation"/>
    <property type="evidence" value="ECO:0007669"/>
    <property type="project" value="TreeGrafter"/>
</dbReference>
<keyword evidence="3 4" id="KW-0687">Ribonucleoprotein</keyword>
<comment type="similarity">
    <text evidence="1 4">Belongs to the universal ribosomal protein uL16 family.</text>
</comment>
<dbReference type="GO" id="GO:0005762">
    <property type="term" value="C:mitochondrial large ribosomal subunit"/>
    <property type="evidence" value="ECO:0007669"/>
    <property type="project" value="TreeGrafter"/>
</dbReference>
<dbReference type="SUPFAM" id="SSF54686">
    <property type="entry name" value="Ribosomal protein L16p/L10e"/>
    <property type="match status" value="1"/>
</dbReference>
<dbReference type="GO" id="GO:0003735">
    <property type="term" value="F:structural constituent of ribosome"/>
    <property type="evidence" value="ECO:0007669"/>
    <property type="project" value="InterPro"/>
</dbReference>
<evidence type="ECO:0000256" key="2">
    <source>
        <dbReference type="ARBA" id="ARBA00022980"/>
    </source>
</evidence>
<dbReference type="InterPro" id="IPR016180">
    <property type="entry name" value="Ribosomal_uL16_dom"/>
</dbReference>
<proteinExistence type="inferred from homology"/>
<gene>
    <name evidence="5" type="primary">rpl16</name>
    <name evidence="5" type="ORF">Tobin-Mito_00095</name>
</gene>
<dbReference type="InterPro" id="IPR036920">
    <property type="entry name" value="Ribosomal_uL16_sf"/>
</dbReference>
<dbReference type="Pfam" id="PF00252">
    <property type="entry name" value="Ribosomal_L16"/>
    <property type="match status" value="1"/>
</dbReference>
<evidence type="ECO:0000256" key="4">
    <source>
        <dbReference type="RuleBase" id="RU004413"/>
    </source>
</evidence>
<evidence type="ECO:0000256" key="1">
    <source>
        <dbReference type="ARBA" id="ARBA00008931"/>
    </source>
</evidence>
<name>A0A075DWK9_9EUKA</name>
<dbReference type="InterPro" id="IPR000114">
    <property type="entry name" value="Ribosomal_uL16_bact-type"/>
</dbReference>
<dbReference type="Gene3D" id="3.90.1170.10">
    <property type="entry name" value="Ribosomal protein L10e/L16"/>
    <property type="match status" value="1"/>
</dbReference>
<keyword evidence="5" id="KW-0496">Mitochondrion</keyword>
<keyword evidence="2 4" id="KW-0689">Ribosomal protein</keyword>
<geneLocation type="mitochondrion" evidence="5"/>
<evidence type="ECO:0000313" key="5">
    <source>
        <dbReference type="EMBL" id="AHY04431.1"/>
    </source>
</evidence>